<keyword evidence="2" id="KW-1185">Reference proteome</keyword>
<protein>
    <recommendedName>
        <fullName evidence="3">Carbohydrate-binding domain-containing protein</fullName>
    </recommendedName>
</protein>
<dbReference type="RefSeq" id="WP_145363984.1">
    <property type="nucleotide sequence ID" value="NZ_CP036268.1"/>
</dbReference>
<dbReference type="KEGG" id="svp:Pan189_22890"/>
<dbReference type="OrthoDB" id="261771at2"/>
<sequence length="216" mass="23594">MSTAPDALPVPASFLFSPVVNAVRADALPGKKPGLCPLPAAARLPFLGSVDEEPKIADCFIGWNERGFGLRFLFDNTPALKKGAERQITLWFDGRPDGKSRRAGRFCRQLQLTFTGGSAKVSTEEIAIDQNRESPTAFDPSSVRAEISKLKAGDRIDIWLDAEAIPGFDPESSPRLGFTYLIDDPLAGRQTPAAGPEFPIDRDPTLWLLLRLTDEI</sequence>
<organism evidence="1 2">
    <name type="scientific">Stratiformator vulcanicus</name>
    <dbReference type="NCBI Taxonomy" id="2527980"/>
    <lineage>
        <taxon>Bacteria</taxon>
        <taxon>Pseudomonadati</taxon>
        <taxon>Planctomycetota</taxon>
        <taxon>Planctomycetia</taxon>
        <taxon>Planctomycetales</taxon>
        <taxon>Planctomycetaceae</taxon>
        <taxon>Stratiformator</taxon>
    </lineage>
</organism>
<accession>A0A517R1Z4</accession>
<dbReference type="Proteomes" id="UP000317318">
    <property type="component" value="Chromosome"/>
</dbReference>
<gene>
    <name evidence="1" type="ORF">Pan189_22890</name>
</gene>
<evidence type="ECO:0008006" key="3">
    <source>
        <dbReference type="Google" id="ProtNLM"/>
    </source>
</evidence>
<evidence type="ECO:0000313" key="1">
    <source>
        <dbReference type="EMBL" id="QDT37906.1"/>
    </source>
</evidence>
<dbReference type="AlphaFoldDB" id="A0A517R1Z4"/>
<reference evidence="1 2" key="1">
    <citation type="submission" date="2019-02" db="EMBL/GenBank/DDBJ databases">
        <title>Deep-cultivation of Planctomycetes and their phenomic and genomic characterization uncovers novel biology.</title>
        <authorList>
            <person name="Wiegand S."/>
            <person name="Jogler M."/>
            <person name="Boedeker C."/>
            <person name="Pinto D."/>
            <person name="Vollmers J."/>
            <person name="Rivas-Marin E."/>
            <person name="Kohn T."/>
            <person name="Peeters S.H."/>
            <person name="Heuer A."/>
            <person name="Rast P."/>
            <person name="Oberbeckmann S."/>
            <person name="Bunk B."/>
            <person name="Jeske O."/>
            <person name="Meyerdierks A."/>
            <person name="Storesund J.E."/>
            <person name="Kallscheuer N."/>
            <person name="Luecker S."/>
            <person name="Lage O.M."/>
            <person name="Pohl T."/>
            <person name="Merkel B.J."/>
            <person name="Hornburger P."/>
            <person name="Mueller R.-W."/>
            <person name="Bruemmer F."/>
            <person name="Labrenz M."/>
            <person name="Spormann A.M."/>
            <person name="Op den Camp H."/>
            <person name="Overmann J."/>
            <person name="Amann R."/>
            <person name="Jetten M.S.M."/>
            <person name="Mascher T."/>
            <person name="Medema M.H."/>
            <person name="Devos D.P."/>
            <person name="Kaster A.-K."/>
            <person name="Ovreas L."/>
            <person name="Rohde M."/>
            <person name="Galperin M.Y."/>
            <person name="Jogler C."/>
        </authorList>
    </citation>
    <scope>NUCLEOTIDE SEQUENCE [LARGE SCALE GENOMIC DNA]</scope>
    <source>
        <strain evidence="1 2">Pan189</strain>
    </source>
</reference>
<dbReference type="EMBL" id="CP036268">
    <property type="protein sequence ID" value="QDT37906.1"/>
    <property type="molecule type" value="Genomic_DNA"/>
</dbReference>
<proteinExistence type="predicted"/>
<evidence type="ECO:0000313" key="2">
    <source>
        <dbReference type="Proteomes" id="UP000317318"/>
    </source>
</evidence>
<name>A0A517R1Z4_9PLAN</name>